<name>A0A8S1LMX5_9CILI</name>
<protein>
    <submittedName>
        <fullName evidence="1">Uncharacterized protein</fullName>
    </submittedName>
</protein>
<reference evidence="1" key="1">
    <citation type="submission" date="2021-01" db="EMBL/GenBank/DDBJ databases">
        <authorList>
            <consortium name="Genoscope - CEA"/>
            <person name="William W."/>
        </authorList>
    </citation>
    <scope>NUCLEOTIDE SEQUENCE</scope>
</reference>
<dbReference type="Proteomes" id="UP000692954">
    <property type="component" value="Unassembled WGS sequence"/>
</dbReference>
<evidence type="ECO:0000313" key="1">
    <source>
        <dbReference type="EMBL" id="CAD8069320.1"/>
    </source>
</evidence>
<evidence type="ECO:0000313" key="2">
    <source>
        <dbReference type="Proteomes" id="UP000692954"/>
    </source>
</evidence>
<comment type="caution">
    <text evidence="1">The sequence shown here is derived from an EMBL/GenBank/DDBJ whole genome shotgun (WGS) entry which is preliminary data.</text>
</comment>
<organism evidence="1 2">
    <name type="scientific">Paramecium sonneborni</name>
    <dbReference type="NCBI Taxonomy" id="65129"/>
    <lineage>
        <taxon>Eukaryota</taxon>
        <taxon>Sar</taxon>
        <taxon>Alveolata</taxon>
        <taxon>Ciliophora</taxon>
        <taxon>Intramacronucleata</taxon>
        <taxon>Oligohymenophorea</taxon>
        <taxon>Peniculida</taxon>
        <taxon>Parameciidae</taxon>
        <taxon>Paramecium</taxon>
    </lineage>
</organism>
<sequence>MQPLLESIDSESIINRELHGFEFSSAAFVNEQAQAQDVQKIYQDLQNKIKNGDINGVRYLLGIDPFTSNQMQPIHIYTIVDEKKNTLLMETVLKDQNILFIDLITYSLKQFGFKLNCGLLNKMILEFNVCIQLLKKVMLQFLMQFLSQESNQI</sequence>
<gene>
    <name evidence="1" type="ORF">PSON_ATCC_30995.1.T0250190</name>
</gene>
<dbReference type="EMBL" id="CAJJDN010000025">
    <property type="protein sequence ID" value="CAD8069320.1"/>
    <property type="molecule type" value="Genomic_DNA"/>
</dbReference>
<proteinExistence type="predicted"/>
<accession>A0A8S1LMX5</accession>
<keyword evidence="2" id="KW-1185">Reference proteome</keyword>
<dbReference type="AlphaFoldDB" id="A0A8S1LMX5"/>